<dbReference type="GO" id="GO:0032259">
    <property type="term" value="P:methylation"/>
    <property type="evidence" value="ECO:0007669"/>
    <property type="project" value="UniProtKB-KW"/>
</dbReference>
<dbReference type="PANTHER" id="PTHR33841">
    <property type="entry name" value="DNA METHYLTRANSFERASE YEEA-RELATED"/>
    <property type="match status" value="1"/>
</dbReference>
<evidence type="ECO:0000256" key="1">
    <source>
        <dbReference type="ARBA" id="ARBA00011900"/>
    </source>
</evidence>
<proteinExistence type="predicted"/>
<comment type="catalytic activity">
    <reaction evidence="5">
        <text>a 2'-deoxyadenosine in DNA + S-adenosyl-L-methionine = an N(6)-methyl-2'-deoxyadenosine in DNA + S-adenosyl-L-homocysteine + H(+)</text>
        <dbReference type="Rhea" id="RHEA:15197"/>
        <dbReference type="Rhea" id="RHEA-COMP:12418"/>
        <dbReference type="Rhea" id="RHEA-COMP:12419"/>
        <dbReference type="ChEBI" id="CHEBI:15378"/>
        <dbReference type="ChEBI" id="CHEBI:57856"/>
        <dbReference type="ChEBI" id="CHEBI:59789"/>
        <dbReference type="ChEBI" id="CHEBI:90615"/>
        <dbReference type="ChEBI" id="CHEBI:90616"/>
        <dbReference type="EC" id="2.1.1.72"/>
    </reaction>
</comment>
<dbReference type="Pfam" id="PF07669">
    <property type="entry name" value="Eco57I"/>
    <property type="match status" value="1"/>
</dbReference>
<keyword evidence="4" id="KW-0949">S-adenosyl-L-methionine</keyword>
<dbReference type="GO" id="GO:0008168">
    <property type="term" value="F:methyltransferase activity"/>
    <property type="evidence" value="ECO:0007669"/>
    <property type="project" value="UniProtKB-KW"/>
</dbReference>
<evidence type="ECO:0000256" key="3">
    <source>
        <dbReference type="ARBA" id="ARBA00022679"/>
    </source>
</evidence>
<dbReference type="PANTHER" id="PTHR33841:SF1">
    <property type="entry name" value="DNA METHYLTRANSFERASE A"/>
    <property type="match status" value="1"/>
</dbReference>
<keyword evidence="3" id="KW-0808">Transferase</keyword>
<dbReference type="InterPro" id="IPR050953">
    <property type="entry name" value="N4_N6_ade-DNA_methylase"/>
</dbReference>
<reference evidence="8" key="1">
    <citation type="journal article" date="2019" name="Int. J. Syst. Evol. Microbiol.">
        <title>The Global Catalogue of Microorganisms (GCM) 10K type strain sequencing project: providing services to taxonomists for standard genome sequencing and annotation.</title>
        <authorList>
            <consortium name="The Broad Institute Genomics Platform"/>
            <consortium name="The Broad Institute Genome Sequencing Center for Infectious Disease"/>
            <person name="Wu L."/>
            <person name="Ma J."/>
        </authorList>
    </citation>
    <scope>NUCLEOTIDE SEQUENCE [LARGE SCALE GENOMIC DNA]</scope>
    <source>
        <strain evidence="8">JCM 3175</strain>
    </source>
</reference>
<evidence type="ECO:0000256" key="2">
    <source>
        <dbReference type="ARBA" id="ARBA00022603"/>
    </source>
</evidence>
<comment type="caution">
    <text evidence="7">The sequence shown here is derived from an EMBL/GenBank/DDBJ whole genome shotgun (WGS) entry which is preliminary data.</text>
</comment>
<sequence>MTAVTYPAVRVEGGLLPAGLVQRVGDGAADLPGADAASYGLQSGESVRRYANRAFAYLQEQWRDFKRQRERAGDSAPVRLTRDRWLLILLRELGYDSVEALTGGISVDEKAFPVSHRFDAVPVHLLGWGTDLDRRTAGMRGAAAAAPHSLMQQLLNRSDKHLWGVVSNGQRLRLLRDSTSLVGSAYLEFDLEAIFEGDLFPDFVLLYRVAHASRLTVRDEAAGPSSCLLEAWRTEGAKQGERALEQLRDGVEAALELLGTGFLDHPDNAALRERIEFTLSLEDYKRSLLRLVYRLLFWLVAEDRDALLDPAAAPEARRRYDTYFSARRLRELALRRRHSGHGDLWESVRLVFDILGRESGNPTLGLPGIGGLYEPGALDVPIAQASLSNTALLRAVEALAVLPARKGAGRQRVDFQHLGAEELGSVYESLLELRPRWDAPARRFHAERLAGNERKTTGSYYTPSSLVECLLDSALDPLLDEATALSTPEERIKALLELTVCDPACGSGHFLIAAARRIAKRVAAEETDELEPAPAAVRSAMRRVVARCIYGVDVNEMAAELAKVSLWLEAMEPGRPLGYLDANIRVGNSLLGVTPRLLKDGIPDAAFAALTGDDKKVATALKRQNAEELGGQDTLFHISGFDVANTALANEAKEIVYAKPPSSLADVHVQATRAKALDEDRKPAKLIADAWCAAFVQPKAEATRFSAITQEVLERLAKGEATLEMHRVESLVEELSQQYRFFHWHIEFPHIFRVPEYGPVDEATGWQGGFSCVLGNPPWERVKLQEQEFFASRDPEIAGAKNAAARKRAIAALADSHEPAKQTLYAEWTAALHEADGFSHLLRSSGRYPLTGKGDINTYSVFTETARVVLHPRGQLGIIVPTGIATDATTQDFFKDLVVTKSLMSIYDFENEEKVFPNVHNQFRFALFAIGGQDRRVERVSLVFRARQANQIAARAYSLAPNEITLLNPNTGTCPVFLSRRDAEITLGIYRRIPVLWSEAARDGNAWGLSFMAMFHMANDSGLFHTEEDLSDQAWELDGNVFLRGEERMLPLYEAKLAHHFDHRYSTYTGATQEQLNKGTLPRLDNAAHADPTHLSAPRYWLAEAEVGGRLASRSWQHGWLLGWRDICRSVDERTLISTVIPRAAVGDTYLLAMPATVSAGLQANLSSFVLDFVARQKASGTHLKYYVLKQLPVLPPERYSDPAVWDRDGGTLGEWVTKHVLELTYTANDLAPYARDLGYDGPPFRWDRARRELLRAELDAAYFHLYGADRDDVDYIMDTFKVVRQKDETAHGEYRTKRLILDRYDAMALAARDGQDYRTPLDPPPSDRKAGR</sequence>
<dbReference type="RefSeq" id="WP_346117308.1">
    <property type="nucleotide sequence ID" value="NZ_BAABGU010000005.1"/>
</dbReference>
<dbReference type="InterPro" id="IPR029063">
    <property type="entry name" value="SAM-dependent_MTases_sf"/>
</dbReference>
<keyword evidence="8" id="KW-1185">Reference proteome</keyword>
<dbReference type="EMBL" id="BAABGU010000005">
    <property type="protein sequence ID" value="GAA4565680.1"/>
    <property type="molecule type" value="Genomic_DNA"/>
</dbReference>
<organism evidence="7 8">
    <name type="scientific">Micromonospora coerulea</name>
    <dbReference type="NCBI Taxonomy" id="47856"/>
    <lineage>
        <taxon>Bacteria</taxon>
        <taxon>Bacillati</taxon>
        <taxon>Actinomycetota</taxon>
        <taxon>Actinomycetes</taxon>
        <taxon>Micromonosporales</taxon>
        <taxon>Micromonosporaceae</taxon>
        <taxon>Micromonospora</taxon>
    </lineage>
</organism>
<dbReference type="Gene3D" id="3.40.50.150">
    <property type="entry name" value="Vaccinia Virus protein VP39"/>
    <property type="match status" value="2"/>
</dbReference>
<evidence type="ECO:0000256" key="4">
    <source>
        <dbReference type="ARBA" id="ARBA00022691"/>
    </source>
</evidence>
<evidence type="ECO:0000256" key="5">
    <source>
        <dbReference type="ARBA" id="ARBA00047942"/>
    </source>
</evidence>
<dbReference type="InterPro" id="IPR011639">
    <property type="entry name" value="MethylTrfase_TaqI-like_dom"/>
</dbReference>
<keyword evidence="2 7" id="KW-0489">Methyltransferase</keyword>
<feature type="domain" description="Type II methyltransferase M.TaqI-like" evidence="6">
    <location>
        <begin position="548"/>
        <end position="792"/>
    </location>
</feature>
<name>A0ABP8SD98_9ACTN</name>
<protein>
    <recommendedName>
        <fullName evidence="1">site-specific DNA-methyltransferase (adenine-specific)</fullName>
        <ecNumber evidence="1">2.1.1.72</ecNumber>
    </recommendedName>
</protein>
<accession>A0ABP8SD98</accession>
<evidence type="ECO:0000259" key="6">
    <source>
        <dbReference type="Pfam" id="PF07669"/>
    </source>
</evidence>
<evidence type="ECO:0000313" key="8">
    <source>
        <dbReference type="Proteomes" id="UP001500307"/>
    </source>
</evidence>
<dbReference type="Proteomes" id="UP001500307">
    <property type="component" value="Unassembled WGS sequence"/>
</dbReference>
<dbReference type="SUPFAM" id="SSF53335">
    <property type="entry name" value="S-adenosyl-L-methionine-dependent methyltransferases"/>
    <property type="match status" value="1"/>
</dbReference>
<dbReference type="EC" id="2.1.1.72" evidence="1"/>
<evidence type="ECO:0000313" key="7">
    <source>
        <dbReference type="EMBL" id="GAA4565680.1"/>
    </source>
</evidence>
<dbReference type="PRINTS" id="PR00507">
    <property type="entry name" value="N12N6MTFRASE"/>
</dbReference>
<gene>
    <name evidence="7" type="ORF">GCM10023176_14330</name>
</gene>